<feature type="region of interest" description="Disordered" evidence="1">
    <location>
        <begin position="137"/>
        <end position="170"/>
    </location>
</feature>
<organism evidence="2 3">
    <name type="scientific">Mycena rosella</name>
    <name type="common">Pink bonnet</name>
    <name type="synonym">Agaricus rosellus</name>
    <dbReference type="NCBI Taxonomy" id="1033263"/>
    <lineage>
        <taxon>Eukaryota</taxon>
        <taxon>Fungi</taxon>
        <taxon>Dikarya</taxon>
        <taxon>Basidiomycota</taxon>
        <taxon>Agaricomycotina</taxon>
        <taxon>Agaricomycetes</taxon>
        <taxon>Agaricomycetidae</taxon>
        <taxon>Agaricales</taxon>
        <taxon>Marasmiineae</taxon>
        <taxon>Mycenaceae</taxon>
        <taxon>Mycena</taxon>
    </lineage>
</organism>
<evidence type="ECO:0000256" key="1">
    <source>
        <dbReference type="SAM" id="MobiDB-lite"/>
    </source>
</evidence>
<gene>
    <name evidence="2" type="ORF">B0H17DRAFT_1148089</name>
</gene>
<dbReference type="Proteomes" id="UP001221757">
    <property type="component" value="Unassembled WGS sequence"/>
</dbReference>
<sequence>MRRGFFLMIRPERTPCTCLGKSALVGKMNLEAKKGLAARTDSCLKCDPILAPEQTFYVLVQKATLLLPVKIEELGMDSDFRPADRSTRHAHTSIVGRCKTSTEGIVYAHQQSNGQAEPIDIDEESEEEYSNSILVPGSSTAFKRPRSGSRTPPPRALPSAIGSPESPQWDRSRLEGIMSPLFKTKLSTCMVFPMKAFKKMSDLDATTSDWNTFCLMPGSLVSIVVDTNPAHQMVGAFKMAVFGVASPPIFEKAEIWVKQTYYVSHGLQIGAAKDTSKHCS</sequence>
<reference evidence="2" key="1">
    <citation type="submission" date="2023-03" db="EMBL/GenBank/DDBJ databases">
        <title>Massive genome expansion in bonnet fungi (Mycena s.s.) driven by repeated elements and novel gene families across ecological guilds.</title>
        <authorList>
            <consortium name="Lawrence Berkeley National Laboratory"/>
            <person name="Harder C.B."/>
            <person name="Miyauchi S."/>
            <person name="Viragh M."/>
            <person name="Kuo A."/>
            <person name="Thoen E."/>
            <person name="Andreopoulos B."/>
            <person name="Lu D."/>
            <person name="Skrede I."/>
            <person name="Drula E."/>
            <person name="Henrissat B."/>
            <person name="Morin E."/>
            <person name="Kohler A."/>
            <person name="Barry K."/>
            <person name="LaButti K."/>
            <person name="Morin E."/>
            <person name="Salamov A."/>
            <person name="Lipzen A."/>
            <person name="Mereny Z."/>
            <person name="Hegedus B."/>
            <person name="Baldrian P."/>
            <person name="Stursova M."/>
            <person name="Weitz H."/>
            <person name="Taylor A."/>
            <person name="Grigoriev I.V."/>
            <person name="Nagy L.G."/>
            <person name="Martin F."/>
            <person name="Kauserud H."/>
        </authorList>
    </citation>
    <scope>NUCLEOTIDE SEQUENCE</scope>
    <source>
        <strain evidence="2">CBHHK067</strain>
    </source>
</reference>
<dbReference type="EMBL" id="JARKIE010000382">
    <property type="protein sequence ID" value="KAJ7648410.1"/>
    <property type="molecule type" value="Genomic_DNA"/>
</dbReference>
<name>A0AAD7CIZ0_MYCRO</name>
<protein>
    <submittedName>
        <fullName evidence="2">Uncharacterized protein</fullName>
    </submittedName>
</protein>
<proteinExistence type="predicted"/>
<accession>A0AAD7CIZ0</accession>
<evidence type="ECO:0000313" key="3">
    <source>
        <dbReference type="Proteomes" id="UP001221757"/>
    </source>
</evidence>
<keyword evidence="3" id="KW-1185">Reference proteome</keyword>
<dbReference type="AlphaFoldDB" id="A0AAD7CIZ0"/>
<comment type="caution">
    <text evidence="2">The sequence shown here is derived from an EMBL/GenBank/DDBJ whole genome shotgun (WGS) entry which is preliminary data.</text>
</comment>
<evidence type="ECO:0000313" key="2">
    <source>
        <dbReference type="EMBL" id="KAJ7648410.1"/>
    </source>
</evidence>